<reference evidence="1" key="1">
    <citation type="journal article" date="2019" name="bioRxiv">
        <title>The Genome of the Zebra Mussel, Dreissena polymorpha: A Resource for Invasive Species Research.</title>
        <authorList>
            <person name="McCartney M.A."/>
            <person name="Auch B."/>
            <person name="Kono T."/>
            <person name="Mallez S."/>
            <person name="Zhang Y."/>
            <person name="Obille A."/>
            <person name="Becker A."/>
            <person name="Abrahante J.E."/>
            <person name="Garbe J."/>
            <person name="Badalamenti J.P."/>
            <person name="Herman A."/>
            <person name="Mangelson H."/>
            <person name="Liachko I."/>
            <person name="Sullivan S."/>
            <person name="Sone E.D."/>
            <person name="Koren S."/>
            <person name="Silverstein K.A.T."/>
            <person name="Beckman K.B."/>
            <person name="Gohl D.M."/>
        </authorList>
    </citation>
    <scope>NUCLEOTIDE SEQUENCE</scope>
    <source>
        <strain evidence="1">Duluth1</strain>
        <tissue evidence="1">Whole animal</tissue>
    </source>
</reference>
<dbReference type="Proteomes" id="UP000828390">
    <property type="component" value="Unassembled WGS sequence"/>
</dbReference>
<name>A0A9D3Z1N7_DREPO</name>
<dbReference type="EMBL" id="JAIWYP010000014">
    <property type="protein sequence ID" value="KAH3708687.1"/>
    <property type="molecule type" value="Genomic_DNA"/>
</dbReference>
<protein>
    <submittedName>
        <fullName evidence="1">Uncharacterized protein</fullName>
    </submittedName>
</protein>
<comment type="caution">
    <text evidence="1">The sequence shown here is derived from an EMBL/GenBank/DDBJ whole genome shotgun (WGS) entry which is preliminary data.</text>
</comment>
<evidence type="ECO:0000313" key="2">
    <source>
        <dbReference type="Proteomes" id="UP000828390"/>
    </source>
</evidence>
<organism evidence="1 2">
    <name type="scientific">Dreissena polymorpha</name>
    <name type="common">Zebra mussel</name>
    <name type="synonym">Mytilus polymorpha</name>
    <dbReference type="NCBI Taxonomy" id="45954"/>
    <lineage>
        <taxon>Eukaryota</taxon>
        <taxon>Metazoa</taxon>
        <taxon>Spiralia</taxon>
        <taxon>Lophotrochozoa</taxon>
        <taxon>Mollusca</taxon>
        <taxon>Bivalvia</taxon>
        <taxon>Autobranchia</taxon>
        <taxon>Heteroconchia</taxon>
        <taxon>Euheterodonta</taxon>
        <taxon>Imparidentia</taxon>
        <taxon>Neoheterodontei</taxon>
        <taxon>Myida</taxon>
        <taxon>Dreissenoidea</taxon>
        <taxon>Dreissenidae</taxon>
        <taxon>Dreissena</taxon>
    </lineage>
</organism>
<dbReference type="Gene3D" id="2.120.10.30">
    <property type="entry name" value="TolB, C-terminal domain"/>
    <property type="match status" value="1"/>
</dbReference>
<dbReference type="InterPro" id="IPR011042">
    <property type="entry name" value="6-blade_b-propeller_TolB-like"/>
</dbReference>
<dbReference type="SUPFAM" id="SSF101898">
    <property type="entry name" value="NHL repeat"/>
    <property type="match status" value="1"/>
</dbReference>
<keyword evidence="2" id="KW-1185">Reference proteome</keyword>
<proteinExistence type="predicted"/>
<gene>
    <name evidence="1" type="ORF">DPMN_068145</name>
</gene>
<reference evidence="1" key="2">
    <citation type="submission" date="2020-11" db="EMBL/GenBank/DDBJ databases">
        <authorList>
            <person name="McCartney M.A."/>
            <person name="Auch B."/>
            <person name="Kono T."/>
            <person name="Mallez S."/>
            <person name="Becker A."/>
            <person name="Gohl D.M."/>
            <person name="Silverstein K.A.T."/>
            <person name="Koren S."/>
            <person name="Bechman K.B."/>
            <person name="Herman A."/>
            <person name="Abrahante J.E."/>
            <person name="Garbe J."/>
        </authorList>
    </citation>
    <scope>NUCLEOTIDE SEQUENCE</scope>
    <source>
        <strain evidence="1">Duluth1</strain>
        <tissue evidence="1">Whole animal</tissue>
    </source>
</reference>
<dbReference type="AlphaFoldDB" id="A0A9D3Z1N7"/>
<sequence>MDGTLISTFTDTQLQRPYGVHVTPAGQVLVCGSSSKTVIQVDREGRKKLATLLSQKNGEGDPMTVCVNKNIEFSLNYTIINSSLCNRF</sequence>
<accession>A0A9D3Z1N7</accession>
<evidence type="ECO:0000313" key="1">
    <source>
        <dbReference type="EMBL" id="KAH3708687.1"/>
    </source>
</evidence>